<accession>A0AAW1QD20</accession>
<evidence type="ECO:0000256" key="4">
    <source>
        <dbReference type="ARBA" id="ARBA00038303"/>
    </source>
</evidence>
<dbReference type="InterPro" id="IPR003742">
    <property type="entry name" value="RlmH-like"/>
</dbReference>
<keyword evidence="1" id="KW-0489">Methyltransferase</keyword>
<comment type="caution">
    <text evidence="5">The sequence shown here is derived from an EMBL/GenBank/DDBJ whole genome shotgun (WGS) entry which is preliminary data.</text>
</comment>
<protein>
    <submittedName>
        <fullName evidence="5">Uncharacterized protein</fullName>
    </submittedName>
</protein>
<gene>
    <name evidence="5" type="ORF">WJX74_000717</name>
</gene>
<dbReference type="GO" id="GO:0032259">
    <property type="term" value="P:methylation"/>
    <property type="evidence" value="ECO:0007669"/>
    <property type="project" value="UniProtKB-KW"/>
</dbReference>
<keyword evidence="6" id="KW-1185">Reference proteome</keyword>
<dbReference type="PANTHER" id="PTHR33603">
    <property type="entry name" value="METHYLTRANSFERASE"/>
    <property type="match status" value="1"/>
</dbReference>
<dbReference type="HAMAP" id="MF_00658">
    <property type="entry name" value="23SrRNA_methyltr_H"/>
    <property type="match status" value="1"/>
</dbReference>
<evidence type="ECO:0000313" key="6">
    <source>
        <dbReference type="Proteomes" id="UP001438707"/>
    </source>
</evidence>
<dbReference type="AlphaFoldDB" id="A0AAW1QD20"/>
<dbReference type="SUPFAM" id="SSF75217">
    <property type="entry name" value="alpha/beta knot"/>
    <property type="match status" value="1"/>
</dbReference>
<dbReference type="GO" id="GO:0006364">
    <property type="term" value="P:rRNA processing"/>
    <property type="evidence" value="ECO:0007669"/>
    <property type="project" value="InterPro"/>
</dbReference>
<keyword evidence="3" id="KW-0949">S-adenosyl-L-methionine</keyword>
<dbReference type="EMBL" id="JALJOS010000048">
    <property type="protein sequence ID" value="KAK9819287.1"/>
    <property type="molecule type" value="Genomic_DNA"/>
</dbReference>
<evidence type="ECO:0000256" key="2">
    <source>
        <dbReference type="ARBA" id="ARBA00022679"/>
    </source>
</evidence>
<dbReference type="InterPro" id="IPR029028">
    <property type="entry name" value="Alpha/beta_knot_MTases"/>
</dbReference>
<dbReference type="PANTHER" id="PTHR33603:SF1">
    <property type="entry name" value="RIBOSOMAL RNA LARGE SUBUNIT METHYLTRANSFERASE H"/>
    <property type="match status" value="1"/>
</dbReference>
<organism evidence="5 6">
    <name type="scientific">Apatococcus lobatus</name>
    <dbReference type="NCBI Taxonomy" id="904363"/>
    <lineage>
        <taxon>Eukaryota</taxon>
        <taxon>Viridiplantae</taxon>
        <taxon>Chlorophyta</taxon>
        <taxon>core chlorophytes</taxon>
        <taxon>Trebouxiophyceae</taxon>
        <taxon>Chlorellales</taxon>
        <taxon>Chlorellaceae</taxon>
        <taxon>Apatococcus</taxon>
    </lineage>
</organism>
<evidence type="ECO:0000256" key="3">
    <source>
        <dbReference type="ARBA" id="ARBA00022691"/>
    </source>
</evidence>
<dbReference type="Pfam" id="PF02590">
    <property type="entry name" value="SPOUT_MTase"/>
    <property type="match status" value="1"/>
</dbReference>
<reference evidence="5 6" key="1">
    <citation type="journal article" date="2024" name="Nat. Commun.">
        <title>Phylogenomics reveals the evolutionary origins of lichenization in chlorophyte algae.</title>
        <authorList>
            <person name="Puginier C."/>
            <person name="Libourel C."/>
            <person name="Otte J."/>
            <person name="Skaloud P."/>
            <person name="Haon M."/>
            <person name="Grisel S."/>
            <person name="Petersen M."/>
            <person name="Berrin J.G."/>
            <person name="Delaux P.M."/>
            <person name="Dal Grande F."/>
            <person name="Keller J."/>
        </authorList>
    </citation>
    <scope>NUCLEOTIDE SEQUENCE [LARGE SCALE GENOMIC DNA]</scope>
    <source>
        <strain evidence="5 6">SAG 2145</strain>
    </source>
</reference>
<dbReference type="GO" id="GO:0008168">
    <property type="term" value="F:methyltransferase activity"/>
    <property type="evidence" value="ECO:0007669"/>
    <property type="project" value="UniProtKB-KW"/>
</dbReference>
<dbReference type="InterPro" id="IPR029026">
    <property type="entry name" value="tRNA_m1G_MTases_N"/>
</dbReference>
<name>A0AAW1QD20_9CHLO</name>
<dbReference type="Proteomes" id="UP001438707">
    <property type="component" value="Unassembled WGS sequence"/>
</dbReference>
<proteinExistence type="inferred from homology"/>
<evidence type="ECO:0000313" key="5">
    <source>
        <dbReference type="EMBL" id="KAK9819287.1"/>
    </source>
</evidence>
<keyword evidence="2" id="KW-0808">Transferase</keyword>
<dbReference type="Gene3D" id="3.40.1280.10">
    <property type="match status" value="1"/>
</dbReference>
<evidence type="ECO:0000256" key="1">
    <source>
        <dbReference type="ARBA" id="ARBA00022603"/>
    </source>
</evidence>
<comment type="similarity">
    <text evidence="4">Belongs to the RNA methyltransferase RlmH family.</text>
</comment>
<dbReference type="CDD" id="cd18081">
    <property type="entry name" value="RlmH-like"/>
    <property type="match status" value="1"/>
</dbReference>
<sequence>MRVSGPDAFVVTIPLVNFGLPKRKCYWLISAGAREGSRAVRAVPIKVITVGKSSGGAADAYADEWASKVQRYTKLELVHCKSNPKDAQNPAVAKQAEGERLLRLLKPQDFVIVMDERGKELKSTDFAQLIAQAGDEGASSIAFCIGGPYGHTQQVRDKATRSIKLSAMVLNHQVAKIMLLEQIYRAWTILNGEPYHH</sequence>